<evidence type="ECO:0000313" key="2">
    <source>
        <dbReference type="EMBL" id="KQK76751.1"/>
    </source>
</evidence>
<keyword evidence="3" id="KW-1185">Reference proteome</keyword>
<reference evidence="2 3" key="1">
    <citation type="submission" date="2015-10" db="EMBL/GenBank/DDBJ databases">
        <authorList>
            <person name="Gilbert D.G."/>
        </authorList>
    </citation>
    <scope>NUCLEOTIDE SEQUENCE [LARGE SCALE GENOMIC DNA]</scope>
    <source>
        <strain evidence="2">FVVF132</strain>
    </source>
</reference>
<protein>
    <submittedName>
        <fullName evidence="2">Uncharacterized protein</fullName>
    </submittedName>
</protein>
<proteinExistence type="predicted"/>
<dbReference type="OrthoDB" id="9118309at2759"/>
<dbReference type="Pfam" id="PF15829">
    <property type="entry name" value="DUF4711"/>
    <property type="match status" value="1"/>
</dbReference>
<accession>A0A0Q3M231</accession>
<gene>
    <name evidence="2" type="ORF">AAES_131936</name>
</gene>
<dbReference type="InterPro" id="IPR031668">
    <property type="entry name" value="DUF4711"/>
</dbReference>
<dbReference type="Proteomes" id="UP000051836">
    <property type="component" value="Unassembled WGS sequence"/>
</dbReference>
<keyword evidence="1" id="KW-0812">Transmembrane</keyword>
<keyword evidence="1" id="KW-0472">Membrane</keyword>
<dbReference type="PANTHER" id="PTHR36870:SF1">
    <property type="entry name" value="CHROMOSOME 17 C17ORF78 HOMOLOG"/>
    <property type="match status" value="1"/>
</dbReference>
<dbReference type="EMBL" id="LMAW01002817">
    <property type="protein sequence ID" value="KQK76751.1"/>
    <property type="molecule type" value="Genomic_DNA"/>
</dbReference>
<comment type="caution">
    <text evidence="2">The sequence shown here is derived from an EMBL/GenBank/DDBJ whole genome shotgun (WGS) entry which is preliminary data.</text>
</comment>
<dbReference type="AlphaFoldDB" id="A0A0Q3M231"/>
<sequence length="265" mass="29250">MFIILIFSLVFAVNNFSRDPGDYKCHVENASDIGGSVRSLKIFLQAPGVAATKGKLNRIQKVMSLECSSHQSPVQVDVLYLEKRSGYVTDWTVEKKILHNLNTFSNADGKPATGYNCVSLIQPRKRFPSKLILREKVFLEGMSDCVVTAKLPEMKVSAEGVAIPQMYHRNHILYDGIPPADDKDTLLRLKPGIILKVFIAGTLIAFAVCYTVFVICKSPCSHLWINGTSIHKSLPAGHIPAYGQTGKLSTLVLKGMEKKPVETFA</sequence>
<evidence type="ECO:0000256" key="1">
    <source>
        <dbReference type="SAM" id="Phobius"/>
    </source>
</evidence>
<feature type="transmembrane region" description="Helical" evidence="1">
    <location>
        <begin position="193"/>
        <end position="216"/>
    </location>
</feature>
<evidence type="ECO:0000313" key="3">
    <source>
        <dbReference type="Proteomes" id="UP000051836"/>
    </source>
</evidence>
<dbReference type="PANTHER" id="PTHR36870">
    <property type="entry name" value="C17ORF78 ISOFORM 2"/>
    <property type="match status" value="1"/>
</dbReference>
<keyword evidence="1" id="KW-1133">Transmembrane helix</keyword>
<name>A0A0Q3M231_AMAAE</name>
<organism evidence="2 3">
    <name type="scientific">Amazona aestiva</name>
    <name type="common">Blue-fronted Amazon parrot</name>
    <dbReference type="NCBI Taxonomy" id="12930"/>
    <lineage>
        <taxon>Eukaryota</taxon>
        <taxon>Metazoa</taxon>
        <taxon>Chordata</taxon>
        <taxon>Craniata</taxon>
        <taxon>Vertebrata</taxon>
        <taxon>Euteleostomi</taxon>
        <taxon>Archelosauria</taxon>
        <taxon>Archosauria</taxon>
        <taxon>Dinosauria</taxon>
        <taxon>Saurischia</taxon>
        <taxon>Theropoda</taxon>
        <taxon>Coelurosauria</taxon>
        <taxon>Aves</taxon>
        <taxon>Neognathae</taxon>
        <taxon>Neoaves</taxon>
        <taxon>Telluraves</taxon>
        <taxon>Australaves</taxon>
        <taxon>Psittaciformes</taxon>
        <taxon>Psittacidae</taxon>
        <taxon>Amazona</taxon>
    </lineage>
</organism>